<dbReference type="Pfam" id="PF01926">
    <property type="entry name" value="MMR_HSR1"/>
    <property type="match status" value="1"/>
</dbReference>
<comment type="subunit">
    <text evidence="6">Homodimer. Heterotetramer of two MnmE and two MnmG subunits.</text>
</comment>
<protein>
    <recommendedName>
        <fullName evidence="6">tRNA modification GTPase MnmE</fullName>
        <ecNumber evidence="6">3.6.-.-</ecNumber>
    </recommendedName>
</protein>
<feature type="binding site" evidence="6">
    <location>
        <position position="79"/>
    </location>
    <ligand>
        <name>(6S)-5-formyl-5,6,7,8-tetrahydrofolate</name>
        <dbReference type="ChEBI" id="CHEBI:57457"/>
    </ligand>
</feature>
<dbReference type="Gene3D" id="1.20.120.430">
    <property type="entry name" value="tRNA modification GTPase MnmE domain 2"/>
    <property type="match status" value="1"/>
</dbReference>
<dbReference type="InterPro" id="IPR027368">
    <property type="entry name" value="MnmE_dom2"/>
</dbReference>
<feature type="compositionally biased region" description="Basic and acidic residues" evidence="8">
    <location>
        <begin position="1"/>
        <end position="11"/>
    </location>
</feature>
<dbReference type="NCBIfam" id="TIGR00231">
    <property type="entry name" value="small_GTP"/>
    <property type="match status" value="1"/>
</dbReference>
<keyword evidence="3 6" id="KW-0547">Nucleotide-binding</keyword>
<dbReference type="Gene3D" id="3.30.1360.120">
    <property type="entry name" value="Probable tRNA modification gtpase trme, domain 1"/>
    <property type="match status" value="1"/>
</dbReference>
<dbReference type="Proteomes" id="UP000319829">
    <property type="component" value="Unassembled WGS sequence"/>
</dbReference>
<dbReference type="InterPro" id="IPR027266">
    <property type="entry name" value="TrmE/GcvT-like"/>
</dbReference>
<dbReference type="HAMAP" id="MF_00379">
    <property type="entry name" value="GTPase_MnmE"/>
    <property type="match status" value="1"/>
</dbReference>
<dbReference type="InterPro" id="IPR027417">
    <property type="entry name" value="P-loop_NTPase"/>
</dbReference>
<organism evidence="13 14">
    <name type="scientific">Eiseniibacteriota bacterium</name>
    <dbReference type="NCBI Taxonomy" id="2212470"/>
    <lineage>
        <taxon>Bacteria</taxon>
        <taxon>Candidatus Eiseniibacteriota</taxon>
    </lineage>
</organism>
<comment type="similarity">
    <text evidence="1 6 7">Belongs to the TRAFAC class TrmE-Era-EngA-EngB-Septin-like GTPase superfamily. TrmE GTPase family.</text>
</comment>
<keyword evidence="6" id="KW-0963">Cytoplasm</keyword>
<feature type="binding site" evidence="6">
    <location>
        <position position="290"/>
    </location>
    <ligand>
        <name>Mg(2+)</name>
        <dbReference type="ChEBI" id="CHEBI:18420"/>
    </ligand>
</feature>
<keyword evidence="4 6" id="KW-0630">Potassium</keyword>
<dbReference type="SUPFAM" id="SSF103025">
    <property type="entry name" value="Folate-binding domain"/>
    <property type="match status" value="1"/>
</dbReference>
<feature type="binding site" evidence="6">
    <location>
        <position position="141"/>
    </location>
    <ligand>
        <name>(6S)-5-formyl-5,6,7,8-tetrahydrofolate</name>
        <dbReference type="ChEBI" id="CHEBI:57457"/>
    </ligand>
</feature>
<dbReference type="GO" id="GO:0005525">
    <property type="term" value="F:GTP binding"/>
    <property type="evidence" value="ECO:0007669"/>
    <property type="project" value="UniProtKB-UniRule"/>
</dbReference>
<feature type="region of interest" description="Disordered" evidence="8">
    <location>
        <begin position="1"/>
        <end position="48"/>
    </location>
</feature>
<dbReference type="PANTHER" id="PTHR42714">
    <property type="entry name" value="TRNA MODIFICATION GTPASE GTPBP3"/>
    <property type="match status" value="1"/>
</dbReference>
<feature type="binding site" evidence="6">
    <location>
        <position position="535"/>
    </location>
    <ligand>
        <name>(6S)-5-formyl-5,6,7,8-tetrahydrofolate</name>
        <dbReference type="ChEBI" id="CHEBI:57457"/>
    </ligand>
</feature>
<dbReference type="EC" id="3.6.-.-" evidence="6"/>
<dbReference type="InterPro" id="IPR004520">
    <property type="entry name" value="GTPase_MnmE"/>
</dbReference>
<accession>A0A538THC2</accession>
<feature type="binding site" evidence="6">
    <location>
        <position position="286"/>
    </location>
    <ligand>
        <name>K(+)</name>
        <dbReference type="ChEBI" id="CHEBI:29103"/>
    </ligand>
</feature>
<dbReference type="AlphaFoldDB" id="A0A538THC2"/>
<evidence type="ECO:0000313" key="14">
    <source>
        <dbReference type="Proteomes" id="UP000317366"/>
    </source>
</evidence>
<evidence type="ECO:0000256" key="3">
    <source>
        <dbReference type="ARBA" id="ARBA00022741"/>
    </source>
</evidence>
<evidence type="ECO:0000256" key="4">
    <source>
        <dbReference type="ARBA" id="ARBA00022958"/>
    </source>
</evidence>
<evidence type="ECO:0000313" key="13">
    <source>
        <dbReference type="EMBL" id="TMQ63016.1"/>
    </source>
</evidence>
<dbReference type="GO" id="GO:0046872">
    <property type="term" value="F:metal ion binding"/>
    <property type="evidence" value="ECO:0007669"/>
    <property type="project" value="UniProtKB-KW"/>
</dbReference>
<evidence type="ECO:0000256" key="2">
    <source>
        <dbReference type="ARBA" id="ARBA00022694"/>
    </source>
</evidence>
<comment type="caution">
    <text evidence="13">The sequence shown here is derived from an EMBL/GenBank/DDBJ whole genome shotgun (WGS) entry which is preliminary data.</text>
</comment>
<feature type="binding site" evidence="6">
    <location>
        <position position="311"/>
    </location>
    <ligand>
        <name>Mg(2+)</name>
        <dbReference type="ChEBI" id="CHEBI:18420"/>
    </ligand>
</feature>
<dbReference type="NCBIfam" id="TIGR00450">
    <property type="entry name" value="mnmE_trmE_thdF"/>
    <property type="match status" value="1"/>
</dbReference>
<sequence length="535" mass="57797">MDRAPLRDRAPHRASGGGGSRRIHERQRRRRSFQTSHHPTRRREARRVARVDEAWPKVENDTIVALATAPGESAVAIVRMSGPSALAIATRRFRGRRSPERSASHRLLLGSFLDAYDSPLDTVLLSIFRAPRSYTGEDVVEISSHGGYVIPRAILECLIAEGARAARPGEFTERAFRNGKLDLAQAEAVAALVKARSDRAVRAAGATLGGALSLRVAELDRDLVPLLAEIEARIDFPSDVEPSLDGPALADRCSRITMPLREWLSHLPAARRREQGVRVALVGRPNVGKSSLLNALVGYERAIVSELPGTTRDTVEESIWLEGTELRLCDAAGVRRSSDPLERLGLERTNDAARRADLAVLVLDRSEPCVEDAAAVLTVVADRPLVVAWNKADLAPAAACAAGVPGRVADADTIGAASARELGISKSLLLAEVETVAVRPGGVEPLREALRDSLRRISGDAAGEELPTTSVRQETLLRRAVDALERAELGLREDSSYDLIAVDLTEARQALGEIVGRGIDHDVVQAIFSQFCIGK</sequence>
<dbReference type="Proteomes" id="UP000317366">
    <property type="component" value="Unassembled WGS sequence"/>
</dbReference>
<dbReference type="GO" id="GO:0002098">
    <property type="term" value="P:tRNA wobble uridine modification"/>
    <property type="evidence" value="ECO:0007669"/>
    <property type="project" value="TreeGrafter"/>
</dbReference>
<evidence type="ECO:0000256" key="1">
    <source>
        <dbReference type="ARBA" id="ARBA00011043"/>
    </source>
</evidence>
<feature type="binding site" evidence="6">
    <location>
        <position position="180"/>
    </location>
    <ligand>
        <name>(6S)-5-formyl-5,6,7,8-tetrahydrofolate</name>
        <dbReference type="ChEBI" id="CHEBI:57457"/>
    </ligand>
</feature>
<feature type="binding site" evidence="6">
    <location>
        <position position="310"/>
    </location>
    <ligand>
        <name>K(+)</name>
        <dbReference type="ChEBI" id="CHEBI:29103"/>
    </ligand>
</feature>
<evidence type="ECO:0000256" key="6">
    <source>
        <dbReference type="HAMAP-Rule" id="MF_00379"/>
    </source>
</evidence>
<dbReference type="Pfam" id="PF10396">
    <property type="entry name" value="TrmE_N"/>
    <property type="match status" value="1"/>
</dbReference>
<keyword evidence="2 6" id="KW-0819">tRNA processing</keyword>
<evidence type="ECO:0000313" key="12">
    <source>
        <dbReference type="EMBL" id="TMQ54867.1"/>
    </source>
</evidence>
<dbReference type="InterPro" id="IPR031168">
    <property type="entry name" value="G_TrmE"/>
</dbReference>
<name>A0A538THC2_UNCEI</name>
<dbReference type="EMBL" id="VBOX01000065">
    <property type="protein sequence ID" value="TMQ63016.1"/>
    <property type="molecule type" value="Genomic_DNA"/>
</dbReference>
<dbReference type="CDD" id="cd04164">
    <property type="entry name" value="trmE"/>
    <property type="match status" value="1"/>
</dbReference>
<dbReference type="PANTHER" id="PTHR42714:SF2">
    <property type="entry name" value="TRNA MODIFICATION GTPASE GTPBP3, MITOCHONDRIAL"/>
    <property type="match status" value="1"/>
</dbReference>
<evidence type="ECO:0000259" key="11">
    <source>
        <dbReference type="Pfam" id="PF12631"/>
    </source>
</evidence>
<keyword evidence="6" id="KW-0479">Metal-binding</keyword>
<keyword evidence="6" id="KW-0460">Magnesium</keyword>
<feature type="binding site" evidence="6">
    <location>
        <position position="307"/>
    </location>
    <ligand>
        <name>K(+)</name>
        <dbReference type="ChEBI" id="CHEBI:29103"/>
    </ligand>
</feature>
<evidence type="ECO:0000256" key="8">
    <source>
        <dbReference type="SAM" id="MobiDB-lite"/>
    </source>
</evidence>
<feature type="binding site" evidence="6">
    <location>
        <begin position="390"/>
        <end position="393"/>
    </location>
    <ligand>
        <name>GTP</name>
        <dbReference type="ChEBI" id="CHEBI:37565"/>
    </ligand>
</feature>
<keyword evidence="5 6" id="KW-0342">GTP-binding</keyword>
<keyword evidence="6" id="KW-0378">Hydrolase</keyword>
<comment type="function">
    <text evidence="6">Exhibits a very high intrinsic GTPase hydrolysis rate. Involved in the addition of a carboxymethylaminomethyl (cmnm) group at the wobble position (U34) of certain tRNAs, forming tRNA-cmnm(5)s(2)U34.</text>
</comment>
<feature type="domain" description="G" evidence="9">
    <location>
        <begin position="278"/>
        <end position="391"/>
    </location>
</feature>
<proteinExistence type="inferred from homology"/>
<feature type="domain" description="GTP-binding protein TrmE N-terminal" evidence="10">
    <location>
        <begin position="62"/>
        <end position="180"/>
    </location>
</feature>
<dbReference type="Pfam" id="PF12631">
    <property type="entry name" value="MnmE_helical"/>
    <property type="match status" value="1"/>
</dbReference>
<dbReference type="GO" id="GO:0005829">
    <property type="term" value="C:cytosol"/>
    <property type="evidence" value="ECO:0007669"/>
    <property type="project" value="TreeGrafter"/>
</dbReference>
<evidence type="ECO:0000259" key="9">
    <source>
        <dbReference type="Pfam" id="PF01926"/>
    </source>
</evidence>
<dbReference type="InterPro" id="IPR006073">
    <property type="entry name" value="GTP-bd"/>
</dbReference>
<comment type="cofactor">
    <cofactor evidence="6">
        <name>K(+)</name>
        <dbReference type="ChEBI" id="CHEBI:29103"/>
    </cofactor>
    <text evidence="6">Binds 1 potassium ion per subunit.</text>
</comment>
<dbReference type="InterPro" id="IPR018948">
    <property type="entry name" value="GTP-bd_TrmE_N"/>
</dbReference>
<dbReference type="InterPro" id="IPR005225">
    <property type="entry name" value="Small_GTP-bd"/>
</dbReference>
<comment type="caution">
    <text evidence="6">Lacks conserved residue(s) required for the propagation of feature annotation.</text>
</comment>
<feature type="domain" description="MnmE helical" evidence="11">
    <location>
        <begin position="183"/>
        <end position="532"/>
    </location>
</feature>
<comment type="subcellular location">
    <subcellularLocation>
        <location evidence="6">Cytoplasm</location>
    </subcellularLocation>
</comment>
<feature type="binding site" evidence="6">
    <location>
        <position position="305"/>
    </location>
    <ligand>
        <name>K(+)</name>
        <dbReference type="ChEBI" id="CHEBI:29103"/>
    </ligand>
</feature>
<dbReference type="GO" id="GO:0030488">
    <property type="term" value="P:tRNA methylation"/>
    <property type="evidence" value="ECO:0007669"/>
    <property type="project" value="TreeGrafter"/>
</dbReference>
<feature type="compositionally biased region" description="Basic residues" evidence="8">
    <location>
        <begin position="21"/>
        <end position="45"/>
    </location>
</feature>
<evidence type="ECO:0000256" key="7">
    <source>
        <dbReference type="RuleBase" id="RU003313"/>
    </source>
</evidence>
<feature type="binding site" evidence="6">
    <location>
        <begin position="286"/>
        <end position="291"/>
    </location>
    <ligand>
        <name>GTP</name>
        <dbReference type="ChEBI" id="CHEBI:37565"/>
    </ligand>
</feature>
<dbReference type="Gene3D" id="3.40.50.300">
    <property type="entry name" value="P-loop containing nucleotide triphosphate hydrolases"/>
    <property type="match status" value="1"/>
</dbReference>
<dbReference type="GO" id="GO:0003924">
    <property type="term" value="F:GTPase activity"/>
    <property type="evidence" value="ECO:0007669"/>
    <property type="project" value="UniProtKB-UniRule"/>
</dbReference>
<reference evidence="14 15" key="1">
    <citation type="journal article" date="2019" name="Nat. Microbiol.">
        <title>Mediterranean grassland soil C-N compound turnover is dependent on rainfall and depth, and is mediated by genomically divergent microorganisms.</title>
        <authorList>
            <person name="Diamond S."/>
            <person name="Andeer P.F."/>
            <person name="Li Z."/>
            <person name="Crits-Christoph A."/>
            <person name="Burstein D."/>
            <person name="Anantharaman K."/>
            <person name="Lane K.R."/>
            <person name="Thomas B.C."/>
            <person name="Pan C."/>
            <person name="Northen T.R."/>
            <person name="Banfield J.F."/>
        </authorList>
    </citation>
    <scope>NUCLEOTIDE SEQUENCE [LARGE SCALE GENOMIC DNA]</scope>
    <source>
        <strain evidence="12">WS_4</strain>
        <strain evidence="13">WS_7</strain>
    </source>
</reference>
<dbReference type="EMBL" id="VBOU01000050">
    <property type="protein sequence ID" value="TMQ54867.1"/>
    <property type="molecule type" value="Genomic_DNA"/>
</dbReference>
<feature type="binding site" evidence="6">
    <location>
        <begin position="305"/>
        <end position="311"/>
    </location>
    <ligand>
        <name>GTP</name>
        <dbReference type="ChEBI" id="CHEBI:37565"/>
    </ligand>
</feature>
<dbReference type="CDD" id="cd14858">
    <property type="entry name" value="TrmE_N"/>
    <property type="match status" value="1"/>
</dbReference>
<dbReference type="SUPFAM" id="SSF52540">
    <property type="entry name" value="P-loop containing nucleoside triphosphate hydrolases"/>
    <property type="match status" value="1"/>
</dbReference>
<gene>
    <name evidence="6 13" type="primary">mnmE</name>
    <name evidence="6" type="synonym">trmE</name>
    <name evidence="12" type="ORF">E6K74_04920</name>
    <name evidence="13" type="ORF">E6K77_06190</name>
</gene>
<dbReference type="InterPro" id="IPR025867">
    <property type="entry name" value="MnmE_helical"/>
</dbReference>
<evidence type="ECO:0000313" key="15">
    <source>
        <dbReference type="Proteomes" id="UP000319829"/>
    </source>
</evidence>
<evidence type="ECO:0000256" key="5">
    <source>
        <dbReference type="ARBA" id="ARBA00023134"/>
    </source>
</evidence>
<evidence type="ECO:0000259" key="10">
    <source>
        <dbReference type="Pfam" id="PF10396"/>
    </source>
</evidence>